<proteinExistence type="predicted"/>
<reference evidence="1" key="1">
    <citation type="submission" date="2023-04" db="EMBL/GenBank/DDBJ databases">
        <title>Draft Genome sequencing of Naganishia species isolated from polar environments using Oxford Nanopore Technology.</title>
        <authorList>
            <person name="Leo P."/>
            <person name="Venkateswaran K."/>
        </authorList>
    </citation>
    <scope>NUCLEOTIDE SEQUENCE</scope>
    <source>
        <strain evidence="1">MNA-CCFEE 5423</strain>
    </source>
</reference>
<keyword evidence="2" id="KW-1185">Reference proteome</keyword>
<gene>
    <name evidence="1" type="ORF">QFC21_000717</name>
</gene>
<evidence type="ECO:0000313" key="2">
    <source>
        <dbReference type="Proteomes" id="UP001227268"/>
    </source>
</evidence>
<comment type="caution">
    <text evidence="1">The sequence shown here is derived from an EMBL/GenBank/DDBJ whole genome shotgun (WGS) entry which is preliminary data.</text>
</comment>
<dbReference type="EMBL" id="JASBWT010000002">
    <property type="protein sequence ID" value="KAJ9107270.1"/>
    <property type="molecule type" value="Genomic_DNA"/>
</dbReference>
<sequence length="487" mass="53597">MQNKVVYIHSDELERLGNTGTHPAGRSNRVHSLINSLDLLDISGQESEHGSALQTGLQRVHVVAPRAATEADLLRYHSKGFVDFLLEPTQTAEKRMDTDSEGSDYDTESGGSDASTSQSCDSRPSKKRRIQQTLADRFGLKDDCPPFPELSDYTKLIAGSTLTAAETLLQEAFEAVINWEGGRHHALRDRCSGFCYVQDVVLGIDHLRRHGKKKDTSNETGSTSSSNRKPRVMYLDLDVHFGDAPAAAFKHPYRYSSPLTSAQERQPKPQVMTVSVHHHSPGFFPSTTEAGLTSPTSPTPCTISIPLRRAASAPTYARIWQTCIEPLRTAFEPDYVVLLLGMDALAGDKLVDGAANWSTKGEGGVAWCIERVMEWGCKLLVLGGGGYHRANTARGWAVVTSTLLGRDIPEDVPPHDYWAEYSPSFQMHVESSTYLVFRAIRYNYEAQSYKHCGYAAGAKDENTDTSLDAVEQAIDVLASRITEIMAT</sequence>
<dbReference type="Proteomes" id="UP001227268">
    <property type="component" value="Unassembled WGS sequence"/>
</dbReference>
<name>A0ACC2W7I9_9TREE</name>
<organism evidence="1 2">
    <name type="scientific">Naganishia friedmannii</name>
    <dbReference type="NCBI Taxonomy" id="89922"/>
    <lineage>
        <taxon>Eukaryota</taxon>
        <taxon>Fungi</taxon>
        <taxon>Dikarya</taxon>
        <taxon>Basidiomycota</taxon>
        <taxon>Agaricomycotina</taxon>
        <taxon>Tremellomycetes</taxon>
        <taxon>Filobasidiales</taxon>
        <taxon>Filobasidiaceae</taxon>
        <taxon>Naganishia</taxon>
    </lineage>
</organism>
<accession>A0ACC2W7I9</accession>
<protein>
    <submittedName>
        <fullName evidence="1">Uncharacterized protein</fullName>
    </submittedName>
</protein>
<evidence type="ECO:0000313" key="1">
    <source>
        <dbReference type="EMBL" id="KAJ9107270.1"/>
    </source>
</evidence>